<evidence type="ECO:0000313" key="2">
    <source>
        <dbReference type="Proteomes" id="UP000658258"/>
    </source>
</evidence>
<dbReference type="InterPro" id="IPR011330">
    <property type="entry name" value="Glyco_hydro/deAcase_b/a-brl"/>
</dbReference>
<name>A0ABQ3I6T2_9BACT</name>
<dbReference type="Gene3D" id="3.20.20.370">
    <property type="entry name" value="Glycoside hydrolase/deacetylase"/>
    <property type="match status" value="1"/>
</dbReference>
<dbReference type="PANTHER" id="PTHR30292:SF0">
    <property type="entry name" value="5-OXOPROLINASE SUBUNIT A"/>
    <property type="match status" value="1"/>
</dbReference>
<dbReference type="NCBIfam" id="NF003814">
    <property type="entry name" value="PRK05406.1-3"/>
    <property type="match status" value="1"/>
</dbReference>
<dbReference type="EMBL" id="BNAG01000003">
    <property type="protein sequence ID" value="GHE69280.1"/>
    <property type="molecule type" value="Genomic_DNA"/>
</dbReference>
<protein>
    <submittedName>
        <fullName evidence="1">UPF0271 protein</fullName>
    </submittedName>
</protein>
<keyword evidence="2" id="KW-1185">Reference proteome</keyword>
<proteinExistence type="predicted"/>
<sequence length="251" mass="27658">MTSVDINCDMGESFGNYIVGNDAAIFPYITSCNIACGAHAGDPYHIEKTIDLAIAHGVQIGAHPGYPDLQGFGRRVIPMPKEELSASIKFQVAALKGLVESKGHSLAYVKPHGALYNQMARNKETARWVIQAIKSIDRNLKIMGLAGSHIKDIAQEEDLVFVAEAFADRQYELNGELRSRNLENAVLTDTYKAADQILSIALYRKARTLNGQEVSIEAQSFCIHGDNPKAVDILKHITHILKENGINKMHF</sequence>
<dbReference type="Proteomes" id="UP000658258">
    <property type="component" value="Unassembled WGS sequence"/>
</dbReference>
<dbReference type="InterPro" id="IPR005501">
    <property type="entry name" value="LamB/YcsF/PxpA-like"/>
</dbReference>
<gene>
    <name evidence="1" type="ORF">GCM10011340_26530</name>
</gene>
<accession>A0ABQ3I6T2</accession>
<dbReference type="SUPFAM" id="SSF88713">
    <property type="entry name" value="Glycoside hydrolase/deacetylase"/>
    <property type="match status" value="1"/>
</dbReference>
<dbReference type="CDD" id="cd10787">
    <property type="entry name" value="LamB_YcsF_like"/>
    <property type="match status" value="1"/>
</dbReference>
<dbReference type="Pfam" id="PF03746">
    <property type="entry name" value="LamB_YcsF"/>
    <property type="match status" value="1"/>
</dbReference>
<dbReference type="RefSeq" id="WP_189630737.1">
    <property type="nucleotide sequence ID" value="NZ_BNAG01000003.1"/>
</dbReference>
<organism evidence="1 2">
    <name type="scientific">Roseivirga thermotolerans</name>
    <dbReference type="NCBI Taxonomy" id="1758176"/>
    <lineage>
        <taxon>Bacteria</taxon>
        <taxon>Pseudomonadati</taxon>
        <taxon>Bacteroidota</taxon>
        <taxon>Cytophagia</taxon>
        <taxon>Cytophagales</taxon>
        <taxon>Roseivirgaceae</taxon>
        <taxon>Roseivirga</taxon>
    </lineage>
</organism>
<evidence type="ECO:0000313" key="1">
    <source>
        <dbReference type="EMBL" id="GHE69280.1"/>
    </source>
</evidence>
<reference evidence="2" key="1">
    <citation type="journal article" date="2019" name="Int. J. Syst. Evol. Microbiol.">
        <title>The Global Catalogue of Microorganisms (GCM) 10K type strain sequencing project: providing services to taxonomists for standard genome sequencing and annotation.</title>
        <authorList>
            <consortium name="The Broad Institute Genomics Platform"/>
            <consortium name="The Broad Institute Genome Sequencing Center for Infectious Disease"/>
            <person name="Wu L."/>
            <person name="Ma J."/>
        </authorList>
    </citation>
    <scope>NUCLEOTIDE SEQUENCE [LARGE SCALE GENOMIC DNA]</scope>
    <source>
        <strain evidence="2">CGMCC 1.15111</strain>
    </source>
</reference>
<dbReference type="NCBIfam" id="NF003816">
    <property type="entry name" value="PRK05406.1-5"/>
    <property type="match status" value="1"/>
</dbReference>
<dbReference type="PANTHER" id="PTHR30292">
    <property type="entry name" value="UNCHARACTERIZED PROTEIN YBGL-RELATED"/>
    <property type="match status" value="1"/>
</dbReference>
<comment type="caution">
    <text evidence="1">The sequence shown here is derived from an EMBL/GenBank/DDBJ whole genome shotgun (WGS) entry which is preliminary data.</text>
</comment>